<keyword evidence="1" id="KW-0489">Methyltransferase</keyword>
<dbReference type="PANTHER" id="PTHR43712:SF2">
    <property type="entry name" value="O-METHYLTRANSFERASE CICE"/>
    <property type="match status" value="1"/>
</dbReference>
<dbReference type="InterPro" id="IPR029063">
    <property type="entry name" value="SAM-dependent_MTases_sf"/>
</dbReference>
<dbReference type="InterPro" id="IPR036390">
    <property type="entry name" value="WH_DNA-bd_sf"/>
</dbReference>
<reference evidence="5" key="1">
    <citation type="submission" date="2021-01" db="EMBL/GenBank/DDBJ databases">
        <authorList>
            <person name="Corre E."/>
            <person name="Pelletier E."/>
            <person name="Niang G."/>
            <person name="Scheremetjew M."/>
            <person name="Finn R."/>
            <person name="Kale V."/>
            <person name="Holt S."/>
            <person name="Cochrane G."/>
            <person name="Meng A."/>
            <person name="Brown T."/>
            <person name="Cohen L."/>
        </authorList>
    </citation>
    <scope>NUCLEOTIDE SEQUENCE</scope>
    <source>
        <strain evidence="5">CCMP1897</strain>
    </source>
</reference>
<name>A0A7S3UBU2_9CHLO</name>
<evidence type="ECO:0000256" key="3">
    <source>
        <dbReference type="ARBA" id="ARBA00022691"/>
    </source>
</evidence>
<evidence type="ECO:0000313" key="5">
    <source>
        <dbReference type="EMBL" id="CAE0609682.1"/>
    </source>
</evidence>
<dbReference type="EMBL" id="HBIS01003864">
    <property type="protein sequence ID" value="CAE0609682.1"/>
    <property type="molecule type" value="Transcribed_RNA"/>
</dbReference>
<dbReference type="Gene3D" id="3.40.50.150">
    <property type="entry name" value="Vaccinia Virus protein VP39"/>
    <property type="match status" value="1"/>
</dbReference>
<dbReference type="InterPro" id="IPR016461">
    <property type="entry name" value="COMT-like"/>
</dbReference>
<evidence type="ECO:0000259" key="4">
    <source>
        <dbReference type="Pfam" id="PF00891"/>
    </source>
</evidence>
<protein>
    <recommendedName>
        <fullName evidence="4">O-methyltransferase C-terminal domain-containing protein</fullName>
    </recommendedName>
</protein>
<dbReference type="GO" id="GO:0008171">
    <property type="term" value="F:O-methyltransferase activity"/>
    <property type="evidence" value="ECO:0007669"/>
    <property type="project" value="InterPro"/>
</dbReference>
<dbReference type="PANTHER" id="PTHR43712">
    <property type="entry name" value="PUTATIVE (AFU_ORTHOLOGUE AFUA_4G14580)-RELATED"/>
    <property type="match status" value="1"/>
</dbReference>
<feature type="domain" description="O-methyltransferase C-terminal" evidence="4">
    <location>
        <begin position="127"/>
        <end position="307"/>
    </location>
</feature>
<dbReference type="InterPro" id="IPR036388">
    <property type="entry name" value="WH-like_DNA-bd_sf"/>
</dbReference>
<dbReference type="GO" id="GO:0032259">
    <property type="term" value="P:methylation"/>
    <property type="evidence" value="ECO:0007669"/>
    <property type="project" value="UniProtKB-KW"/>
</dbReference>
<keyword evidence="3" id="KW-0949">S-adenosyl-L-methionine</keyword>
<dbReference type="SUPFAM" id="SSF53335">
    <property type="entry name" value="S-adenosyl-L-methionine-dependent methyltransferases"/>
    <property type="match status" value="1"/>
</dbReference>
<gene>
    <name evidence="5" type="ORF">PSAL00342_LOCUS3501</name>
</gene>
<dbReference type="AlphaFoldDB" id="A0A7S3UBU2"/>
<accession>A0A7S3UBU2</accession>
<dbReference type="PROSITE" id="PS51683">
    <property type="entry name" value="SAM_OMT_II"/>
    <property type="match status" value="1"/>
</dbReference>
<dbReference type="InterPro" id="IPR001077">
    <property type="entry name" value="COMT_C"/>
</dbReference>
<dbReference type="Pfam" id="PF00891">
    <property type="entry name" value="Methyltransf_2"/>
    <property type="match status" value="1"/>
</dbReference>
<organism evidence="5">
    <name type="scientific">Picocystis salinarum</name>
    <dbReference type="NCBI Taxonomy" id="88271"/>
    <lineage>
        <taxon>Eukaryota</taxon>
        <taxon>Viridiplantae</taxon>
        <taxon>Chlorophyta</taxon>
        <taxon>Picocystophyceae</taxon>
        <taxon>Picocystales</taxon>
        <taxon>Picocystaceae</taxon>
        <taxon>Picocystis</taxon>
    </lineage>
</organism>
<evidence type="ECO:0000256" key="2">
    <source>
        <dbReference type="ARBA" id="ARBA00022679"/>
    </source>
</evidence>
<dbReference type="Gene3D" id="1.10.10.10">
    <property type="entry name" value="Winged helix-like DNA-binding domain superfamily/Winged helix DNA-binding domain"/>
    <property type="match status" value="1"/>
</dbReference>
<dbReference type="SUPFAM" id="SSF46785">
    <property type="entry name" value="Winged helix' DNA-binding domain"/>
    <property type="match status" value="1"/>
</dbReference>
<sequence length="327" mass="35584">MATGHWKSAVVREFTGMDVPAALKDGPLPYEEIARRCGMHVGAGTRFLRAAEGLGLLVKEGEMLRLSEMGALLDKERSDSFAYTALLESSIPHVLAWTGLQEFLTTGEKSVQSTLKVDNYWELFNPESAFPNHVELFSKGMSSGSNIEVASVLRSEVDFSVHKTVADVGGSEGKLLIGLLEACPGSTGVVVDLPEVVGRVQVPAHLEGRMSTSAGSFLDRSAIPSGMDAYLLKHIIHDWDDEPSVQILSNIAQAMQDGAAVYLFEMIVPEEDGPDLSKMFDLHMGLILSGKERTVEEFETLLQAAGLKLLEVHRTESHIFILKATKS</sequence>
<keyword evidence="2" id="KW-0808">Transferase</keyword>
<evidence type="ECO:0000256" key="1">
    <source>
        <dbReference type="ARBA" id="ARBA00022603"/>
    </source>
</evidence>
<proteinExistence type="predicted"/>